<name>A0A0F9CMG2_9ZZZZ</name>
<dbReference type="PIRSF" id="PIRSF030820">
    <property type="entry name" value="UCP030820"/>
    <property type="match status" value="1"/>
</dbReference>
<reference evidence="1" key="1">
    <citation type="journal article" date="2015" name="Nature">
        <title>Complex archaea that bridge the gap between prokaryotes and eukaryotes.</title>
        <authorList>
            <person name="Spang A."/>
            <person name="Saw J.H."/>
            <person name="Jorgensen S.L."/>
            <person name="Zaremba-Niedzwiedzka K."/>
            <person name="Martijn J."/>
            <person name="Lind A.E."/>
            <person name="van Eijk R."/>
            <person name="Schleper C."/>
            <person name="Guy L."/>
            <person name="Ettema T.J."/>
        </authorList>
    </citation>
    <scope>NUCLEOTIDE SEQUENCE</scope>
</reference>
<dbReference type="AlphaFoldDB" id="A0A0F9CMG2"/>
<dbReference type="Pfam" id="PF06073">
    <property type="entry name" value="DUF934"/>
    <property type="match status" value="1"/>
</dbReference>
<evidence type="ECO:0008006" key="2">
    <source>
        <dbReference type="Google" id="ProtNLM"/>
    </source>
</evidence>
<dbReference type="InterPro" id="IPR008318">
    <property type="entry name" value="UCP030820"/>
</dbReference>
<gene>
    <name evidence="1" type="ORF">LCGC14_2306530</name>
</gene>
<dbReference type="EMBL" id="LAZR01032639">
    <property type="protein sequence ID" value="KKL50334.1"/>
    <property type="molecule type" value="Genomic_DNA"/>
</dbReference>
<accession>A0A0F9CMG2</accession>
<sequence length="160" mass="18052">MPKIIKDGKVVDDSWVIIEKNFSGELPRAKVLLPMQYWLDNKDTLDLMCAGLWLDSDEDVDTIGLEANQFPLIAVNFPTFADGRGFSIGRLLKERYEFTGQLRAIGSATRDQLFYLKRCGFDSFDLKEGIDLEAAAASLNDFSVTYQTSADNPEPLFRRS</sequence>
<proteinExistence type="predicted"/>
<evidence type="ECO:0000313" key="1">
    <source>
        <dbReference type="EMBL" id="KKL50334.1"/>
    </source>
</evidence>
<comment type="caution">
    <text evidence="1">The sequence shown here is derived from an EMBL/GenBank/DDBJ whole genome shotgun (WGS) entry which is preliminary data.</text>
</comment>
<organism evidence="1">
    <name type="scientific">marine sediment metagenome</name>
    <dbReference type="NCBI Taxonomy" id="412755"/>
    <lineage>
        <taxon>unclassified sequences</taxon>
        <taxon>metagenomes</taxon>
        <taxon>ecological metagenomes</taxon>
    </lineage>
</organism>
<protein>
    <recommendedName>
        <fullName evidence="2">Oxidoreductase probably involved in sulfite reduction</fullName>
    </recommendedName>
</protein>